<protein>
    <submittedName>
        <fullName evidence="2">Uncharacterized protein</fullName>
    </submittedName>
</protein>
<evidence type="ECO:0000313" key="3">
    <source>
        <dbReference type="Proteomes" id="UP000462055"/>
    </source>
</evidence>
<proteinExistence type="predicted"/>
<accession>A0A6I4MLJ4</accession>
<name>A0A6I4MLJ4_9ACTN</name>
<dbReference type="EMBL" id="WBMS02000013">
    <property type="protein sequence ID" value="MWA02332.1"/>
    <property type="molecule type" value="Genomic_DNA"/>
</dbReference>
<dbReference type="AlphaFoldDB" id="A0A6I4MLJ4"/>
<dbReference type="Proteomes" id="UP000462055">
    <property type="component" value="Unassembled WGS sequence"/>
</dbReference>
<organism evidence="2 3">
    <name type="scientific">Actinomadura physcomitrii</name>
    <dbReference type="NCBI Taxonomy" id="2650748"/>
    <lineage>
        <taxon>Bacteria</taxon>
        <taxon>Bacillati</taxon>
        <taxon>Actinomycetota</taxon>
        <taxon>Actinomycetes</taxon>
        <taxon>Streptosporangiales</taxon>
        <taxon>Thermomonosporaceae</taxon>
        <taxon>Actinomadura</taxon>
    </lineage>
</organism>
<dbReference type="EMBL" id="WBMS02000017">
    <property type="protein sequence ID" value="MWA03096.1"/>
    <property type="molecule type" value="Genomic_DNA"/>
</dbReference>
<keyword evidence="3" id="KW-1185">Reference proteome</keyword>
<reference evidence="2 3" key="1">
    <citation type="submission" date="2019-12" db="EMBL/GenBank/DDBJ databases">
        <title>Actinomadura physcomitrii sp. nov., a novel actinomycete isolated from moss [Physcomitrium sphaericum (Ludw) Fuernr].</title>
        <authorList>
            <person name="Zhuang X."/>
        </authorList>
    </citation>
    <scope>NUCLEOTIDE SEQUENCE [LARGE SCALE GENOMIC DNA]</scope>
    <source>
        <strain evidence="2 3">LD22</strain>
    </source>
</reference>
<gene>
    <name evidence="1" type="ORF">F8568_018545</name>
    <name evidence="2" type="ORF">F8568_022505</name>
</gene>
<dbReference type="RefSeq" id="WP_151594793.1">
    <property type="nucleotide sequence ID" value="NZ_WBMS02000013.1"/>
</dbReference>
<comment type="caution">
    <text evidence="2">The sequence shown here is derived from an EMBL/GenBank/DDBJ whole genome shotgun (WGS) entry which is preliminary data.</text>
</comment>
<sequence length="73" mass="8421">MTAPTAERRRIYEFTVEELPGGGLRAVHDADPALVVEAEAWEALDLECMAAWIARTWRLADERRERERPEVQL</sequence>
<evidence type="ECO:0000313" key="1">
    <source>
        <dbReference type="EMBL" id="MWA02332.1"/>
    </source>
</evidence>
<evidence type="ECO:0000313" key="2">
    <source>
        <dbReference type="EMBL" id="MWA03096.1"/>
    </source>
</evidence>